<dbReference type="Pfam" id="PF17892">
    <property type="entry name" value="Cadherin_5"/>
    <property type="match status" value="2"/>
</dbReference>
<dbReference type="GO" id="GO:0005576">
    <property type="term" value="C:extracellular region"/>
    <property type="evidence" value="ECO:0007669"/>
    <property type="project" value="UniProtKB-SubCell"/>
</dbReference>
<feature type="domain" description="Cadherin-like" evidence="5">
    <location>
        <begin position="172"/>
        <end position="259"/>
    </location>
</feature>
<name>A0A1H3BGK2_ALLWA</name>
<protein>
    <submittedName>
        <fullName evidence="6">Ca2+-binding protein, RTX toxin-related</fullName>
    </submittedName>
</protein>
<evidence type="ECO:0000256" key="1">
    <source>
        <dbReference type="ARBA" id="ARBA00004613"/>
    </source>
</evidence>
<dbReference type="EMBL" id="FNOW01000003">
    <property type="protein sequence ID" value="SDX40504.1"/>
    <property type="molecule type" value="Genomic_DNA"/>
</dbReference>
<dbReference type="InterPro" id="IPR001343">
    <property type="entry name" value="Hemolysn_Ca-bd"/>
</dbReference>
<dbReference type="SUPFAM" id="SSF51120">
    <property type="entry name" value="beta-Roll"/>
    <property type="match status" value="2"/>
</dbReference>
<dbReference type="PROSITE" id="PS00330">
    <property type="entry name" value="HEMOLYSIN_CALCIUM"/>
    <property type="match status" value="2"/>
</dbReference>
<evidence type="ECO:0000256" key="2">
    <source>
        <dbReference type="ARBA" id="ARBA00022525"/>
    </source>
</evidence>
<dbReference type="InterPro" id="IPR050557">
    <property type="entry name" value="RTX_toxin/Mannuronan_C5-epim"/>
</dbReference>
<dbReference type="Gene3D" id="2.150.10.10">
    <property type="entry name" value="Serralysin-like metalloprotease, C-terminal"/>
    <property type="match status" value="3"/>
</dbReference>
<evidence type="ECO:0000313" key="6">
    <source>
        <dbReference type="EMBL" id="SDX40504.1"/>
    </source>
</evidence>
<gene>
    <name evidence="6" type="ORF">SAMN05421644_1037</name>
</gene>
<dbReference type="Proteomes" id="UP000198672">
    <property type="component" value="Unassembled WGS sequence"/>
</dbReference>
<dbReference type="GO" id="GO:0005509">
    <property type="term" value="F:calcium ion binding"/>
    <property type="evidence" value="ECO:0007669"/>
    <property type="project" value="InterPro"/>
</dbReference>
<dbReference type="PANTHER" id="PTHR38340:SF1">
    <property type="entry name" value="S-LAYER PROTEIN"/>
    <property type="match status" value="1"/>
</dbReference>
<keyword evidence="2" id="KW-0964">Secreted</keyword>
<evidence type="ECO:0000256" key="4">
    <source>
        <dbReference type="SAM" id="MobiDB-lite"/>
    </source>
</evidence>
<organism evidence="6 7">
    <name type="scientific">Allochromatium warmingii</name>
    <name type="common">Chromatium warmingii</name>
    <dbReference type="NCBI Taxonomy" id="61595"/>
    <lineage>
        <taxon>Bacteria</taxon>
        <taxon>Pseudomonadati</taxon>
        <taxon>Pseudomonadota</taxon>
        <taxon>Gammaproteobacteria</taxon>
        <taxon>Chromatiales</taxon>
        <taxon>Chromatiaceae</taxon>
        <taxon>Allochromatium</taxon>
    </lineage>
</organism>
<comment type="subcellular location">
    <subcellularLocation>
        <location evidence="1">Secreted</location>
    </subcellularLocation>
</comment>
<dbReference type="InterPro" id="IPR018511">
    <property type="entry name" value="Hemolysin-typ_Ca-bd_CS"/>
</dbReference>
<dbReference type="PRINTS" id="PR00313">
    <property type="entry name" value="CABNDNGRPT"/>
</dbReference>
<feature type="domain" description="Cadherin-like" evidence="5">
    <location>
        <begin position="75"/>
        <end position="160"/>
    </location>
</feature>
<evidence type="ECO:0000313" key="7">
    <source>
        <dbReference type="Proteomes" id="UP000198672"/>
    </source>
</evidence>
<dbReference type="InterPro" id="IPR041690">
    <property type="entry name" value="Cadherin_5"/>
</dbReference>
<proteinExistence type="predicted"/>
<dbReference type="Pfam" id="PF00353">
    <property type="entry name" value="HemolysinCabind"/>
    <property type="match status" value="6"/>
</dbReference>
<evidence type="ECO:0000259" key="5">
    <source>
        <dbReference type="Pfam" id="PF17892"/>
    </source>
</evidence>
<dbReference type="RefSeq" id="WP_177168956.1">
    <property type="nucleotide sequence ID" value="NZ_FNOW01000003.1"/>
</dbReference>
<feature type="region of interest" description="Disordered" evidence="4">
    <location>
        <begin position="1087"/>
        <end position="1110"/>
    </location>
</feature>
<keyword evidence="3" id="KW-0106">Calcium</keyword>
<accession>A0A1H3BGK2</accession>
<dbReference type="Gene3D" id="2.60.40.2810">
    <property type="match status" value="1"/>
</dbReference>
<dbReference type="STRING" id="61595.SAMN05421644_1037"/>
<keyword evidence="7" id="KW-1185">Reference proteome</keyword>
<dbReference type="PANTHER" id="PTHR38340">
    <property type="entry name" value="S-LAYER PROTEIN"/>
    <property type="match status" value="1"/>
</dbReference>
<dbReference type="InterPro" id="IPR011049">
    <property type="entry name" value="Serralysin-like_metalloprot_C"/>
</dbReference>
<evidence type="ECO:0000256" key="3">
    <source>
        <dbReference type="ARBA" id="ARBA00022837"/>
    </source>
</evidence>
<sequence length="1643" mass="177152">MKTNLTATNAQSDSNNLLSIDPMIKTSEPLAFNLVSDFSVQQAMFLYSPDELSGFFTGAKKVLDYFVPAKNGDLASLEDGIEDQVYILDSSKLLQGLVSKASNDLRVENIAAYTFDNRTFDSVDAQIQSYNKDGIYSFIFPENYNGSVTIKYSVYDGYVEYKQSRDIKVLAVNDAPILTGTPKNSGNYIKNQSTTLYAYDLLQGWEDIEGDPLQITDIAVNQGVLIDNQNGTYTFTPPANYTGSVTLSYRVSDGVAKSDMEASIILKNETYLPDELKNDLGIVVTESGQYSITPSEILEKVFENKLSDLLDLDLSSLQNVIGEKILASESLKIYETNDYKLFSFEDQNQNVTLVLLNPKNDLYQDVALVYTLSDFSLDFLGVWFLSDIQFDELQLIAASAEFETEAVDFDNNNTIDLSAIEGGKGLTLLGTLNIADSENKAFQFIHNITKAQTLSASLNINPLATGQDESLFKFESNINLNAPLINEDVFKVYLTDLNLAAEINAASSEPSLSLGSTLKLDGYDFTQKNEPTLIFNSGITFEPESATLSADLVPKEPWKNPFGLTKLFGMQKSELSNFAIQAGLTYIPPFIDNFGLLFDVKLATEKTVVYDVNMGLAFDVNDPQKTALTLTFRNEVNVPTLLTHTVMMTQALNPAALIVAPALGKVSDLFSYIPFTIVSVDSDDADKDLDPLINFVPQDTKISTQELKEGFGINGQINLFGQKGLLSINYDKPSKALTGKFNIDHLKIGNWIEIGGVNGGDVVAEIYASENNAYFKGNGMIKILGYTLASVNYEINPQGIHVSNTTLPVIPALLQFNINKFDISLNSHSASGKADISFFPLLNNGGYKIVGADFKINDDLIQFKGSLNLLNIISLNGDFTLDSKTETLTATTSLKIGEVSIANAMLSFNEQDGFAISGGLKLNIPVIGKALDVALKIQIGTDGVPAVSASGETFLGDFDVKLDLKEISNIDNLSNFISKQIGNLPGPVSSWFAEAYGNTASVIFNGIEVAYDKVAAFTEKTFNAAVDIAGNFLKDVGSLFGLFTNPINIKAGNDANRLEGNIKDDVIFGNGGNDLIFGGEGNDRLDGGSGDDVVHGENGNDEIDGGSGDDVLTGGNGSDKIYGSTGNDRIYGEAYGDKLYGGLGNDIMFGGSGYDEIYGDGGDDTIFGSELNINITLDNINDIMKDNNWVGNISIVSDDNSVDYLFGGAGNDTYYIAKGDFITEHPNEGIDRVYTMISFSCPAEIEDIILFGGEQINATGNALNNILNGQKNNNKNTLTGLGGDDSYYVGIGDTVIEGAGQGNDTVYSTYTYTLPANVENLVLLDGNLSVNGTGNNLNNIITGNLSPNTLKGEKGDDVYIVGLNDLVIEKANEGIDTVIASADWQLGAHIENLTLKKGSTAKKGTGNDLDNVLKGNSLANELSGGKGDDTYYIGAIDKVFEILDGGIDTVYSSANFALPDHVENLVLIDKAQNGKGNSLDNILTGNSANNTLEAYLGRDIVYGEGGDDTLISKEGNHTLIGGEGKDLFVMTSFDITTIADFNSTQDEIGLTKAVFESITGTSKKSSVYTSSATLSNPKKSYLDSDAFYMDNNGVATQASHRILYDKDDGILYYDPDGSDNQEAILFGVIGSNIALNADNFVVM</sequence>
<reference evidence="7" key="1">
    <citation type="submission" date="2016-10" db="EMBL/GenBank/DDBJ databases">
        <authorList>
            <person name="Varghese N."/>
            <person name="Submissions S."/>
        </authorList>
    </citation>
    <scope>NUCLEOTIDE SEQUENCE [LARGE SCALE GENOMIC DNA]</scope>
    <source>
        <strain evidence="7">DSM 173</strain>
    </source>
</reference>